<evidence type="ECO:0000313" key="2">
    <source>
        <dbReference type="Proteomes" id="UP000245629"/>
    </source>
</evidence>
<proteinExistence type="predicted"/>
<evidence type="ECO:0008006" key="3">
    <source>
        <dbReference type="Google" id="ProtNLM"/>
    </source>
</evidence>
<name>A0A2S2CWC4_9PROT</name>
<evidence type="ECO:0000313" key="1">
    <source>
        <dbReference type="EMBL" id="AWK88781.1"/>
    </source>
</evidence>
<geneLocation type="plasmid" evidence="1 2">
    <name>unnamed1</name>
</geneLocation>
<dbReference type="AlphaFoldDB" id="A0A2S2CWC4"/>
<dbReference type="RefSeq" id="WP_109331405.1">
    <property type="nucleotide sequence ID" value="NZ_CP029356.1"/>
</dbReference>
<gene>
    <name evidence="1" type="ORF">DEW08_22140</name>
</gene>
<accession>A0A2S2CWC4</accession>
<dbReference type="KEGG" id="azz:DEW08_22140"/>
<reference evidence="2" key="1">
    <citation type="submission" date="2018-05" db="EMBL/GenBank/DDBJ databases">
        <title>Azospirillum thermophila sp. nov., a novel isolated from hot spring.</title>
        <authorList>
            <person name="Zhao Z."/>
        </authorList>
    </citation>
    <scope>NUCLEOTIDE SEQUENCE [LARGE SCALE GENOMIC DNA]</scope>
    <source>
        <strain evidence="2">CFH 70021</strain>
        <plasmid evidence="2">unnamed1</plasmid>
    </source>
</reference>
<organism evidence="1 2">
    <name type="scientific">Azospirillum thermophilum</name>
    <dbReference type="NCBI Taxonomy" id="2202148"/>
    <lineage>
        <taxon>Bacteria</taxon>
        <taxon>Pseudomonadati</taxon>
        <taxon>Pseudomonadota</taxon>
        <taxon>Alphaproteobacteria</taxon>
        <taxon>Rhodospirillales</taxon>
        <taxon>Azospirillaceae</taxon>
        <taxon>Azospirillum</taxon>
    </lineage>
</organism>
<dbReference type="EMBL" id="CP029356">
    <property type="protein sequence ID" value="AWK88781.1"/>
    <property type="molecule type" value="Genomic_DNA"/>
</dbReference>
<keyword evidence="2" id="KW-1185">Reference proteome</keyword>
<sequence>MTLPNESWARFQTLAAEKPELFEPLKTATDIAAAADLLAKIATDNGLDLPADQIRQGLDAAVKQAGEMSDADLDAVAGGASFGVPNPGVAFPPSFLFPFFPIFPIFRR</sequence>
<protein>
    <recommendedName>
        <fullName evidence="3">Nif11 domain-containing protein</fullName>
    </recommendedName>
</protein>
<dbReference type="Proteomes" id="UP000245629">
    <property type="component" value="Plasmid unnamed1"/>
</dbReference>
<keyword evidence="1" id="KW-0614">Plasmid</keyword>